<evidence type="ECO:0000256" key="1">
    <source>
        <dbReference type="ARBA" id="ARBA00004442"/>
    </source>
</evidence>
<gene>
    <name evidence="5" type="ORF">IV454_08500</name>
</gene>
<dbReference type="RefSeq" id="WP_054265533.1">
    <property type="nucleotide sequence ID" value="NZ_CP065053.1"/>
</dbReference>
<evidence type="ECO:0000313" key="5">
    <source>
        <dbReference type="EMBL" id="QPI51534.1"/>
    </source>
</evidence>
<sequence length="185" mass="19779">MKKLIFALIAGVTAMTAAQAQSPAPYIGLGVASSDHNFKISGSDFDGDGYKPSLKVFGGLDITPMWGVEAGYTDLRKADFNYKIGNETRNGSADGKRAYVAGKATMPVNEMFSVYGKLGVGYSKVDGSSPDLRYKESETGVYAGVGAQYNLSKQVALTLEYERYGKSKDFGAKADAITVGARYNF</sequence>
<keyword evidence="6" id="KW-1185">Reference proteome</keyword>
<dbReference type="InterPro" id="IPR027385">
    <property type="entry name" value="Beta-barrel_OMP"/>
</dbReference>
<dbReference type="EMBL" id="CP065053">
    <property type="protein sequence ID" value="QPI51534.1"/>
    <property type="molecule type" value="Genomic_DNA"/>
</dbReference>
<dbReference type="NCBIfam" id="TIGR01414">
    <property type="entry name" value="autotrans_barl"/>
    <property type="match status" value="1"/>
</dbReference>
<reference evidence="5 6" key="1">
    <citation type="submission" date="2020-11" db="EMBL/GenBank/DDBJ databases">
        <authorList>
            <person name="Sun Q."/>
        </authorList>
    </citation>
    <scope>NUCLEOTIDE SEQUENCE [LARGE SCALE GENOMIC DNA]</scope>
    <source>
        <strain evidence="5 6">P8398</strain>
    </source>
</reference>
<dbReference type="Pfam" id="PF13505">
    <property type="entry name" value="OMP_b-brl"/>
    <property type="match status" value="1"/>
</dbReference>
<protein>
    <submittedName>
        <fullName evidence="5">Porin family protein</fullName>
    </submittedName>
</protein>
<feature type="chain" id="PRO_5047197828" evidence="3">
    <location>
        <begin position="21"/>
        <end position="185"/>
    </location>
</feature>
<organism evidence="5 6">
    <name type="scientific">Massilia antarctica</name>
    <dbReference type="NCBI Taxonomy" id="2765360"/>
    <lineage>
        <taxon>Bacteria</taxon>
        <taxon>Pseudomonadati</taxon>
        <taxon>Pseudomonadota</taxon>
        <taxon>Betaproteobacteria</taxon>
        <taxon>Burkholderiales</taxon>
        <taxon>Oxalobacteraceae</taxon>
        <taxon>Telluria group</taxon>
        <taxon>Massilia</taxon>
    </lineage>
</organism>
<evidence type="ECO:0000259" key="4">
    <source>
        <dbReference type="Pfam" id="PF13505"/>
    </source>
</evidence>
<dbReference type="SUPFAM" id="SSF56925">
    <property type="entry name" value="OMPA-like"/>
    <property type="match status" value="1"/>
</dbReference>
<dbReference type="InterPro" id="IPR011250">
    <property type="entry name" value="OMP/PagP_B-barrel"/>
</dbReference>
<accession>A0AA48WHH7</accession>
<proteinExistence type="predicted"/>
<feature type="signal peptide" evidence="3">
    <location>
        <begin position="1"/>
        <end position="20"/>
    </location>
</feature>
<keyword evidence="2 3" id="KW-0732">Signal</keyword>
<feature type="domain" description="Outer membrane protein beta-barrel" evidence="4">
    <location>
        <begin position="5"/>
        <end position="185"/>
    </location>
</feature>
<dbReference type="InterPro" id="IPR006315">
    <property type="entry name" value="OM_autotransptr_brl_dom"/>
</dbReference>
<comment type="subcellular location">
    <subcellularLocation>
        <location evidence="1">Cell outer membrane</location>
    </subcellularLocation>
</comment>
<evidence type="ECO:0000313" key="6">
    <source>
        <dbReference type="Proteomes" id="UP000662888"/>
    </source>
</evidence>
<evidence type="ECO:0000256" key="3">
    <source>
        <dbReference type="SAM" id="SignalP"/>
    </source>
</evidence>
<dbReference type="Proteomes" id="UP000662888">
    <property type="component" value="Chromosome"/>
</dbReference>
<name>A0AA48WHH7_9BURK</name>
<evidence type="ECO:0000256" key="2">
    <source>
        <dbReference type="ARBA" id="ARBA00022729"/>
    </source>
</evidence>
<dbReference type="Gene3D" id="2.40.160.20">
    <property type="match status" value="1"/>
</dbReference>